<keyword evidence="1" id="KW-0812">Transmembrane</keyword>
<reference evidence="2 3" key="1">
    <citation type="submission" date="2024-02" db="EMBL/GenBank/DDBJ databases">
        <title>de novo genome assembly of Solanum bulbocastanum strain 11H21.</title>
        <authorList>
            <person name="Hosaka A.J."/>
        </authorList>
    </citation>
    <scope>NUCLEOTIDE SEQUENCE [LARGE SCALE GENOMIC DNA]</scope>
    <source>
        <tissue evidence="2">Young leaves</tissue>
    </source>
</reference>
<keyword evidence="1" id="KW-0472">Membrane</keyword>
<gene>
    <name evidence="2" type="ORF">RDI58_010902</name>
</gene>
<name>A0AAN8TUL4_SOLBU</name>
<comment type="caution">
    <text evidence="2">The sequence shown here is derived from an EMBL/GenBank/DDBJ whole genome shotgun (WGS) entry which is preliminary data.</text>
</comment>
<protein>
    <submittedName>
        <fullName evidence="2">Uncharacterized protein</fullName>
    </submittedName>
</protein>
<organism evidence="2 3">
    <name type="scientific">Solanum bulbocastanum</name>
    <name type="common">Wild potato</name>
    <dbReference type="NCBI Taxonomy" id="147425"/>
    <lineage>
        <taxon>Eukaryota</taxon>
        <taxon>Viridiplantae</taxon>
        <taxon>Streptophyta</taxon>
        <taxon>Embryophyta</taxon>
        <taxon>Tracheophyta</taxon>
        <taxon>Spermatophyta</taxon>
        <taxon>Magnoliopsida</taxon>
        <taxon>eudicotyledons</taxon>
        <taxon>Gunneridae</taxon>
        <taxon>Pentapetalae</taxon>
        <taxon>asterids</taxon>
        <taxon>lamiids</taxon>
        <taxon>Solanales</taxon>
        <taxon>Solanaceae</taxon>
        <taxon>Solanoideae</taxon>
        <taxon>Solaneae</taxon>
        <taxon>Solanum</taxon>
    </lineage>
</organism>
<keyword evidence="1" id="KW-1133">Transmembrane helix</keyword>
<accession>A0AAN8TUL4</accession>
<dbReference type="Proteomes" id="UP001371456">
    <property type="component" value="Unassembled WGS sequence"/>
</dbReference>
<evidence type="ECO:0000256" key="1">
    <source>
        <dbReference type="SAM" id="Phobius"/>
    </source>
</evidence>
<sequence length="91" mass="10098">MVKGVEANLKSYRGKHSFEYLFQLLLVVPLYALLGMPPLLLPLNKLLLGMPSLTTYPPCDIDFHTPSDTSSISIHSCGAAFLLSYLSWHCT</sequence>
<evidence type="ECO:0000313" key="2">
    <source>
        <dbReference type="EMBL" id="KAK6791821.1"/>
    </source>
</evidence>
<dbReference type="AlphaFoldDB" id="A0AAN8TUL4"/>
<keyword evidence="3" id="KW-1185">Reference proteome</keyword>
<feature type="transmembrane region" description="Helical" evidence="1">
    <location>
        <begin position="20"/>
        <end position="41"/>
    </location>
</feature>
<dbReference type="EMBL" id="JBANQN010000004">
    <property type="protein sequence ID" value="KAK6791821.1"/>
    <property type="molecule type" value="Genomic_DNA"/>
</dbReference>
<proteinExistence type="predicted"/>
<evidence type="ECO:0000313" key="3">
    <source>
        <dbReference type="Proteomes" id="UP001371456"/>
    </source>
</evidence>